<dbReference type="CDD" id="cd01638">
    <property type="entry name" value="CysQ"/>
    <property type="match status" value="1"/>
</dbReference>
<name>A0A918BTZ5_9DEIO</name>
<evidence type="ECO:0000256" key="3">
    <source>
        <dbReference type="PIRSR" id="PIRSR600760-2"/>
    </source>
</evidence>
<proteinExistence type="predicted"/>
<dbReference type="PANTHER" id="PTHR20854:SF4">
    <property type="entry name" value="INOSITOL-1-MONOPHOSPHATASE-RELATED"/>
    <property type="match status" value="1"/>
</dbReference>
<evidence type="ECO:0000313" key="4">
    <source>
        <dbReference type="EMBL" id="GGQ92644.1"/>
    </source>
</evidence>
<evidence type="ECO:0000256" key="1">
    <source>
        <dbReference type="ARBA" id="ARBA00022723"/>
    </source>
</evidence>
<dbReference type="GO" id="GO:0008934">
    <property type="term" value="F:inositol monophosphate 1-phosphatase activity"/>
    <property type="evidence" value="ECO:0007669"/>
    <property type="project" value="TreeGrafter"/>
</dbReference>
<dbReference type="PROSITE" id="PS00630">
    <property type="entry name" value="IMP_2"/>
    <property type="match status" value="1"/>
</dbReference>
<gene>
    <name evidence="4" type="ORF">GCM10008957_00740</name>
</gene>
<dbReference type="GO" id="GO:0046872">
    <property type="term" value="F:metal ion binding"/>
    <property type="evidence" value="ECO:0007669"/>
    <property type="project" value="UniProtKB-KW"/>
</dbReference>
<evidence type="ECO:0000256" key="2">
    <source>
        <dbReference type="ARBA" id="ARBA00022842"/>
    </source>
</evidence>
<feature type="binding site" evidence="3">
    <location>
        <position position="119"/>
    </location>
    <ligand>
        <name>Mg(2+)</name>
        <dbReference type="ChEBI" id="CHEBI:18420"/>
        <label>1</label>
        <note>catalytic</note>
    </ligand>
</feature>
<reference evidence="4" key="2">
    <citation type="submission" date="2020-09" db="EMBL/GenBank/DDBJ databases">
        <authorList>
            <person name="Sun Q."/>
            <person name="Ohkuma M."/>
        </authorList>
    </citation>
    <scope>NUCLEOTIDE SEQUENCE</scope>
    <source>
        <strain evidence="4">JCM 31311</strain>
    </source>
</reference>
<feature type="binding site" evidence="3">
    <location>
        <position position="116"/>
    </location>
    <ligand>
        <name>Mg(2+)</name>
        <dbReference type="ChEBI" id="CHEBI:18420"/>
        <label>1</label>
        <note>catalytic</note>
    </ligand>
</feature>
<evidence type="ECO:0000313" key="5">
    <source>
        <dbReference type="Proteomes" id="UP000603865"/>
    </source>
</evidence>
<dbReference type="SUPFAM" id="SSF56655">
    <property type="entry name" value="Carbohydrate phosphatase"/>
    <property type="match status" value="1"/>
</dbReference>
<dbReference type="Gene3D" id="3.30.540.10">
    <property type="entry name" value="Fructose-1,6-Bisphosphatase, subunit A, domain 1"/>
    <property type="match status" value="1"/>
</dbReference>
<dbReference type="InterPro" id="IPR000760">
    <property type="entry name" value="Inositol_monophosphatase-like"/>
</dbReference>
<dbReference type="GO" id="GO:0007165">
    <property type="term" value="P:signal transduction"/>
    <property type="evidence" value="ECO:0007669"/>
    <property type="project" value="TreeGrafter"/>
</dbReference>
<dbReference type="EMBL" id="BMQL01000001">
    <property type="protein sequence ID" value="GGQ92644.1"/>
    <property type="molecule type" value="Genomic_DNA"/>
</dbReference>
<dbReference type="InterPro" id="IPR020550">
    <property type="entry name" value="Inositol_monophosphatase_CS"/>
</dbReference>
<protein>
    <submittedName>
        <fullName evidence="4">3'(2'),5'-bisphosphate nucleotidase CysQ</fullName>
    </submittedName>
</protein>
<feature type="binding site" evidence="3">
    <location>
        <position position="98"/>
    </location>
    <ligand>
        <name>Mg(2+)</name>
        <dbReference type="ChEBI" id="CHEBI:18420"/>
        <label>1</label>
        <note>catalytic</note>
    </ligand>
</feature>
<dbReference type="Proteomes" id="UP000603865">
    <property type="component" value="Unassembled WGS sequence"/>
</dbReference>
<dbReference type="Gene3D" id="3.40.190.80">
    <property type="match status" value="1"/>
</dbReference>
<accession>A0A918BTZ5</accession>
<organism evidence="4 5">
    <name type="scientific">Deinococcus ruber</name>
    <dbReference type="NCBI Taxonomy" id="1848197"/>
    <lineage>
        <taxon>Bacteria</taxon>
        <taxon>Thermotogati</taxon>
        <taxon>Deinococcota</taxon>
        <taxon>Deinococci</taxon>
        <taxon>Deinococcales</taxon>
        <taxon>Deinococcaceae</taxon>
        <taxon>Deinococcus</taxon>
    </lineage>
</organism>
<feature type="binding site" evidence="3">
    <location>
        <position position="234"/>
    </location>
    <ligand>
        <name>Mg(2+)</name>
        <dbReference type="ChEBI" id="CHEBI:18420"/>
        <label>1</label>
        <note>catalytic</note>
    </ligand>
</feature>
<keyword evidence="1 3" id="KW-0479">Metal-binding</keyword>
<feature type="binding site" evidence="3">
    <location>
        <position position="118"/>
    </location>
    <ligand>
        <name>Mg(2+)</name>
        <dbReference type="ChEBI" id="CHEBI:18420"/>
        <label>1</label>
        <note>catalytic</note>
    </ligand>
</feature>
<sequence>MNVPQVEPTIRLRPATLAAMTQTNVTPSGAAEYAHERETAELLARQAGAVLLHYRRTGFDVDHKTSADDPVTVADREASELIVAGLRAAFPDDGLLSEEMLDSPDRLGRSRVWIIDPIDGTKEYVDGTPDYCVSIGLAVNGEAVLGVVLAPEKDELFTGIVGQGVWKNGQPAGFSDREPHSSVLAVSDTEYSRELHTYALPTMKPSGSIALKMARIAAGEADATFTMSPRSEWDIAAGMALIAAAGGVTTRRNGQPIVLNQERPSIERGVLAGRPDVLAWLVPELLRLNMPEQIHGVQPSDDVWTLAPQEAQAGAHAGANLHLRQAGGKLVAWALVQPGDVPLMERLEGDEAHRSVLHKDLIRIYGQLKE</sequence>
<keyword evidence="2 3" id="KW-0460">Magnesium</keyword>
<dbReference type="AlphaFoldDB" id="A0A918BTZ5"/>
<dbReference type="PRINTS" id="PR00377">
    <property type="entry name" value="IMPHPHTASES"/>
</dbReference>
<comment type="cofactor">
    <cofactor evidence="3">
        <name>Mg(2+)</name>
        <dbReference type="ChEBI" id="CHEBI:18420"/>
    </cofactor>
</comment>
<keyword evidence="5" id="KW-1185">Reference proteome</keyword>
<comment type="caution">
    <text evidence="4">The sequence shown here is derived from an EMBL/GenBank/DDBJ whole genome shotgun (WGS) entry which is preliminary data.</text>
</comment>
<dbReference type="GO" id="GO:0046854">
    <property type="term" value="P:phosphatidylinositol phosphate biosynthetic process"/>
    <property type="evidence" value="ECO:0007669"/>
    <property type="project" value="InterPro"/>
</dbReference>
<dbReference type="GO" id="GO:0006020">
    <property type="term" value="P:inositol metabolic process"/>
    <property type="evidence" value="ECO:0007669"/>
    <property type="project" value="TreeGrafter"/>
</dbReference>
<reference evidence="4" key="1">
    <citation type="journal article" date="2014" name="Int. J. Syst. Evol. Microbiol.">
        <title>Complete genome sequence of Corynebacterium casei LMG S-19264T (=DSM 44701T), isolated from a smear-ripened cheese.</title>
        <authorList>
            <consortium name="US DOE Joint Genome Institute (JGI-PGF)"/>
            <person name="Walter F."/>
            <person name="Albersmeier A."/>
            <person name="Kalinowski J."/>
            <person name="Ruckert C."/>
        </authorList>
    </citation>
    <scope>NUCLEOTIDE SEQUENCE</scope>
    <source>
        <strain evidence="4">JCM 31311</strain>
    </source>
</reference>
<dbReference type="PANTHER" id="PTHR20854">
    <property type="entry name" value="INOSITOL MONOPHOSPHATASE"/>
    <property type="match status" value="1"/>
</dbReference>
<dbReference type="Pfam" id="PF00459">
    <property type="entry name" value="Inositol_P"/>
    <property type="match status" value="1"/>
</dbReference>